<organism evidence="7 8">
    <name type="scientific">Albidovulum denitrificans</name>
    <dbReference type="NCBI Taxonomy" id="404881"/>
    <lineage>
        <taxon>Bacteria</taxon>
        <taxon>Pseudomonadati</taxon>
        <taxon>Pseudomonadota</taxon>
        <taxon>Alphaproteobacteria</taxon>
        <taxon>Rhodobacterales</taxon>
        <taxon>Paracoccaceae</taxon>
        <taxon>Albidovulum</taxon>
    </lineage>
</organism>
<feature type="domain" description="FlgD/Vpr Ig-like" evidence="6">
    <location>
        <begin position="107"/>
        <end position="175"/>
    </location>
</feature>
<dbReference type="RefSeq" id="WP_105514573.1">
    <property type="nucleotide sequence ID" value="NZ_PVEP01000003.1"/>
</dbReference>
<evidence type="ECO:0000256" key="2">
    <source>
        <dbReference type="ARBA" id="ARBA00016013"/>
    </source>
</evidence>
<dbReference type="OrthoDB" id="9785233at2"/>
<accession>A0A2S8S8H8</accession>
<sequence>MSTISPVTTTAATSTAQAGTSDQGALLSSDFQVFLKMLTTQARNQDPLNPMDSSDYAQQLATFSGVEQQVRTNTLLESLAAQLGGGGLTQYAPWVGMEARVTAPVSFDGAPLTLYLSPVSGADRADLVTLDSAGNEVARYTAPVGTGSIVWAGTDATGQSLPSGTYSFRLEGYSGDTLIGATAVESYARINEVRSDQAGTVFTLDSGAEVTVNDIGALRAAG</sequence>
<evidence type="ECO:0000313" key="8">
    <source>
        <dbReference type="Proteomes" id="UP000238338"/>
    </source>
</evidence>
<keyword evidence="3 5" id="KW-1005">Bacterial flagellum biogenesis</keyword>
<comment type="function">
    <text evidence="4 5">Required for flagellar hook formation. May act as a scaffolding protein.</text>
</comment>
<evidence type="ECO:0000256" key="4">
    <source>
        <dbReference type="ARBA" id="ARBA00024746"/>
    </source>
</evidence>
<dbReference type="GO" id="GO:0044781">
    <property type="term" value="P:bacterial-type flagellum organization"/>
    <property type="evidence" value="ECO:0007669"/>
    <property type="project" value="UniProtKB-UniRule"/>
</dbReference>
<dbReference type="AlphaFoldDB" id="A0A2S8S8H8"/>
<keyword evidence="7" id="KW-0969">Cilium</keyword>
<dbReference type="InterPro" id="IPR005648">
    <property type="entry name" value="FlgD"/>
</dbReference>
<gene>
    <name evidence="7" type="ORF">LX70_01986</name>
</gene>
<keyword evidence="8" id="KW-1185">Reference proteome</keyword>
<protein>
    <recommendedName>
        <fullName evidence="2 5">Basal-body rod modification protein FlgD</fullName>
    </recommendedName>
</protein>
<evidence type="ECO:0000256" key="1">
    <source>
        <dbReference type="ARBA" id="ARBA00010577"/>
    </source>
</evidence>
<dbReference type="Gene3D" id="2.60.40.4070">
    <property type="match status" value="1"/>
</dbReference>
<name>A0A2S8S8H8_9RHOB</name>
<dbReference type="EMBL" id="PVEP01000003">
    <property type="protein sequence ID" value="PQV57127.1"/>
    <property type="molecule type" value="Genomic_DNA"/>
</dbReference>
<proteinExistence type="inferred from homology"/>
<comment type="caution">
    <text evidence="7">The sequence shown here is derived from an EMBL/GenBank/DDBJ whole genome shotgun (WGS) entry which is preliminary data.</text>
</comment>
<reference evidence="7 8" key="1">
    <citation type="submission" date="2018-02" db="EMBL/GenBank/DDBJ databases">
        <title>Genomic Encyclopedia of Archaeal and Bacterial Type Strains, Phase II (KMG-II): from individual species to whole genera.</title>
        <authorList>
            <person name="Goeker M."/>
        </authorList>
    </citation>
    <scope>NUCLEOTIDE SEQUENCE [LARGE SCALE GENOMIC DNA]</scope>
    <source>
        <strain evidence="7 8">DSM 18921</strain>
    </source>
</reference>
<evidence type="ECO:0000256" key="5">
    <source>
        <dbReference type="RuleBase" id="RU362076"/>
    </source>
</evidence>
<evidence type="ECO:0000256" key="3">
    <source>
        <dbReference type="ARBA" id="ARBA00022795"/>
    </source>
</evidence>
<dbReference type="Pfam" id="PF13860">
    <property type="entry name" value="FlgD_ig"/>
    <property type="match status" value="1"/>
</dbReference>
<dbReference type="Pfam" id="PF03963">
    <property type="entry name" value="FlgD"/>
    <property type="match status" value="1"/>
</dbReference>
<comment type="similarity">
    <text evidence="1 5">Belongs to the FlgD family.</text>
</comment>
<evidence type="ECO:0000313" key="7">
    <source>
        <dbReference type="EMBL" id="PQV57127.1"/>
    </source>
</evidence>
<keyword evidence="7" id="KW-0282">Flagellum</keyword>
<dbReference type="Proteomes" id="UP000238338">
    <property type="component" value="Unassembled WGS sequence"/>
</dbReference>
<dbReference type="InterPro" id="IPR025965">
    <property type="entry name" value="FlgD/Vpr_Ig-like"/>
</dbReference>
<evidence type="ECO:0000259" key="6">
    <source>
        <dbReference type="Pfam" id="PF13860"/>
    </source>
</evidence>
<keyword evidence="7" id="KW-0966">Cell projection</keyword>